<sequence length="270" mass="28118">MQMSERRAGVVLRFAALHAEGIFVLANAWNAGSARMLERLGARAIGTTSAGLAWGLAREDGAGQVLRVEALENARQIMAATTLPVSADLENGYGPDPRDCADTIRAAMAMGLAGGSIEDGTGLGDGSVYPFQHALERIHACVEVIRAARSPFILTARAEGLLADGRNLEAVTARLAAFARAGADVVRRIEDIAMVAGAVGRPLSVLVEAGRPGVELDALERAEVRRVSLGRGLFDVGIEAAEQAARQALAAGVFGYGGDCIGVADTMRRA</sequence>
<evidence type="ECO:0000313" key="1">
    <source>
        <dbReference type="EMBL" id="RUT35178.1"/>
    </source>
</evidence>
<dbReference type="CDD" id="cd00377">
    <property type="entry name" value="ICL_PEPM"/>
    <property type="match status" value="1"/>
</dbReference>
<dbReference type="GO" id="GO:0016829">
    <property type="term" value="F:lyase activity"/>
    <property type="evidence" value="ECO:0007669"/>
    <property type="project" value="UniProtKB-KW"/>
</dbReference>
<dbReference type="PANTHER" id="PTHR42905:SF16">
    <property type="entry name" value="CARBOXYPHOSPHONOENOLPYRUVATE PHOSPHONOMUTASE-LIKE PROTEIN (AFU_ORTHOLOGUE AFUA_5G07230)"/>
    <property type="match status" value="1"/>
</dbReference>
<dbReference type="Proteomes" id="UP000281547">
    <property type="component" value="Unassembled WGS sequence"/>
</dbReference>
<keyword evidence="1" id="KW-0456">Lyase</keyword>
<dbReference type="PANTHER" id="PTHR42905">
    <property type="entry name" value="PHOSPHOENOLPYRUVATE CARBOXYLASE"/>
    <property type="match status" value="1"/>
</dbReference>
<dbReference type="InterPro" id="IPR040442">
    <property type="entry name" value="Pyrv_kinase-like_dom_sf"/>
</dbReference>
<comment type="caution">
    <text evidence="1">The sequence shown here is derived from an EMBL/GenBank/DDBJ whole genome shotgun (WGS) entry which is preliminary data.</text>
</comment>
<proteinExistence type="predicted"/>
<organism evidence="1 2">
    <name type="scientific">Arsenicitalea aurantiaca</name>
    <dbReference type="NCBI Taxonomy" id="1783274"/>
    <lineage>
        <taxon>Bacteria</taxon>
        <taxon>Pseudomonadati</taxon>
        <taxon>Pseudomonadota</taxon>
        <taxon>Alphaproteobacteria</taxon>
        <taxon>Hyphomicrobiales</taxon>
        <taxon>Devosiaceae</taxon>
        <taxon>Arsenicitalea</taxon>
    </lineage>
</organism>
<dbReference type="Pfam" id="PF13714">
    <property type="entry name" value="PEP_mutase"/>
    <property type="match status" value="1"/>
</dbReference>
<gene>
    <name evidence="1" type="ORF">EMQ25_00990</name>
</gene>
<dbReference type="AlphaFoldDB" id="A0A433XMJ1"/>
<name>A0A433XMJ1_9HYPH</name>
<keyword evidence="2" id="KW-1185">Reference proteome</keyword>
<dbReference type="Gene3D" id="3.20.20.60">
    <property type="entry name" value="Phosphoenolpyruvate-binding domains"/>
    <property type="match status" value="1"/>
</dbReference>
<keyword evidence="1" id="KW-0670">Pyruvate</keyword>
<dbReference type="SUPFAM" id="SSF51621">
    <property type="entry name" value="Phosphoenolpyruvate/pyruvate domain"/>
    <property type="match status" value="1"/>
</dbReference>
<reference evidence="1 2" key="1">
    <citation type="journal article" date="2016" name="Int. J. Syst. Evol. Microbiol.">
        <title>Arsenicitalea aurantiaca gen. nov., sp. nov., a new member of the family Hyphomicrobiaceae, isolated from high-arsenic sediment.</title>
        <authorList>
            <person name="Mu Y."/>
            <person name="Zhou L."/>
            <person name="Zeng X.C."/>
            <person name="Liu L."/>
            <person name="Pan Y."/>
            <person name="Chen X."/>
            <person name="Wang J."/>
            <person name="Li S."/>
            <person name="Li W.J."/>
            <person name="Wang Y."/>
        </authorList>
    </citation>
    <scope>NUCLEOTIDE SEQUENCE [LARGE SCALE GENOMIC DNA]</scope>
    <source>
        <strain evidence="1 2">42-50</strain>
    </source>
</reference>
<dbReference type="EMBL" id="RZNJ01000001">
    <property type="protein sequence ID" value="RUT35178.1"/>
    <property type="molecule type" value="Genomic_DNA"/>
</dbReference>
<dbReference type="OrthoDB" id="9785398at2"/>
<evidence type="ECO:0000313" key="2">
    <source>
        <dbReference type="Proteomes" id="UP000281547"/>
    </source>
</evidence>
<dbReference type="InterPro" id="IPR039556">
    <property type="entry name" value="ICL/PEPM"/>
</dbReference>
<accession>A0A433XMJ1</accession>
<dbReference type="InterPro" id="IPR015813">
    <property type="entry name" value="Pyrv/PenolPyrv_kinase-like_dom"/>
</dbReference>
<protein>
    <submittedName>
        <fullName evidence="1">Isocitrate lyase/phosphoenolpyruvate mutase family protein</fullName>
    </submittedName>
</protein>